<organism evidence="2 3">
    <name type="scientific">Aliidiomarina halalkaliphila</name>
    <dbReference type="NCBI Taxonomy" id="2593535"/>
    <lineage>
        <taxon>Bacteria</taxon>
        <taxon>Pseudomonadati</taxon>
        <taxon>Pseudomonadota</taxon>
        <taxon>Gammaproteobacteria</taxon>
        <taxon>Alteromonadales</taxon>
        <taxon>Idiomarinaceae</taxon>
        <taxon>Aliidiomarina</taxon>
    </lineage>
</organism>
<accession>A0A552X641</accession>
<feature type="chain" id="PRO_5022028524" evidence="1">
    <location>
        <begin position="23"/>
        <end position="280"/>
    </location>
</feature>
<gene>
    <name evidence="2" type="ORF">FM042_00775</name>
</gene>
<dbReference type="Proteomes" id="UP000320359">
    <property type="component" value="Unassembled WGS sequence"/>
</dbReference>
<comment type="caution">
    <text evidence="2">The sequence shown here is derived from an EMBL/GenBank/DDBJ whole genome shotgun (WGS) entry which is preliminary data.</text>
</comment>
<keyword evidence="1" id="KW-0732">Signal</keyword>
<dbReference type="EMBL" id="VJWL01000001">
    <property type="protein sequence ID" value="TRW50495.1"/>
    <property type="molecule type" value="Genomic_DNA"/>
</dbReference>
<dbReference type="OrthoDB" id="9126735at2"/>
<feature type="signal peptide" evidence="1">
    <location>
        <begin position="1"/>
        <end position="22"/>
    </location>
</feature>
<evidence type="ECO:0000313" key="3">
    <source>
        <dbReference type="Proteomes" id="UP000320359"/>
    </source>
</evidence>
<reference evidence="2 3" key="1">
    <citation type="submission" date="2019-07" db="EMBL/GenBank/DDBJ databases">
        <authorList>
            <person name="Yang M."/>
            <person name="Zhao D."/>
            <person name="Xiang H."/>
        </authorList>
    </citation>
    <scope>NUCLEOTIDE SEQUENCE [LARGE SCALE GENOMIC DNA]</scope>
    <source>
        <strain evidence="2 3">IM1326</strain>
    </source>
</reference>
<proteinExistence type="predicted"/>
<dbReference type="AlphaFoldDB" id="A0A552X641"/>
<evidence type="ECO:0000256" key="1">
    <source>
        <dbReference type="SAM" id="SignalP"/>
    </source>
</evidence>
<dbReference type="Pfam" id="PF11231">
    <property type="entry name" value="DUF3034"/>
    <property type="match status" value="1"/>
</dbReference>
<name>A0A552X641_9GAMM</name>
<protein>
    <submittedName>
        <fullName evidence="2">DUF3034 family protein</fullName>
    </submittedName>
</protein>
<evidence type="ECO:0000313" key="2">
    <source>
        <dbReference type="EMBL" id="TRW50495.1"/>
    </source>
</evidence>
<dbReference type="InterPro" id="IPR021393">
    <property type="entry name" value="DUF3034"/>
</dbReference>
<sequence>MRLWLGVVGVAASLLLLAPAEAASGRLLATGGATSIEGAAGGGLVPWAVISGYTEDDQFGGTVTLSRAQVDDYRLDVTAAAFSYGNRFEFSVAQQMFTLENLGAELRQQVIGAKYKVAGDLIYGNIPQISVGGMYKRNTRYDLPQAVGSERDSDWEAYVAVSRAWLAGPFDRTWLANATIRSTRANQTGLLGYGGDLNDSHELQLEAALGMFLHRSLAVGVEYRQKPDNLSFAREQDWMSAFVAWFPSKHVALVGAYVDLGEIAGARNQTGYYLSLQASF</sequence>
<keyword evidence="3" id="KW-1185">Reference proteome</keyword>